<sequence>MDLNVKSDSSPKHYRLFWPRIPELLLLQSERLIAPLRTKMSTIEIPIFGPRDGIEAVRAFGADFSGNIRLELNRADSYGQGGLTPVKWEVEQLLRSLYHAGLGNTSFSVMIRPRGPPQYGTDFLYSDDEFETMKKTLLDFKESQLMSKARGDGFVFGILKRSDSDATRLVVDRERTAELRRLAGPDFKCVFHRAFDLVISTAGNDKEWEEELEWLDTQKMAVLTSGGLGNADDNAGVLLKVLRKTSWTGQELIVGGGVRWENLEKLLSGMGGLAQIYARTAFRAVGMVLHSSFTKTVDGIAVFDSNEAQKFTTTLGMLIRTTAYDN</sequence>
<reference evidence="3" key="2">
    <citation type="submission" date="2023-05" db="EMBL/GenBank/DDBJ databases">
        <authorList>
            <consortium name="Lawrence Berkeley National Laboratory"/>
            <person name="Steindorff A."/>
            <person name="Hensen N."/>
            <person name="Bonometti L."/>
            <person name="Westerberg I."/>
            <person name="Brannstrom I.O."/>
            <person name="Guillou S."/>
            <person name="Cros-Aarteil S."/>
            <person name="Calhoun S."/>
            <person name="Haridas S."/>
            <person name="Kuo A."/>
            <person name="Mondo S."/>
            <person name="Pangilinan J."/>
            <person name="Riley R."/>
            <person name="Labutti K."/>
            <person name="Andreopoulos B."/>
            <person name="Lipzen A."/>
            <person name="Chen C."/>
            <person name="Yanf M."/>
            <person name="Daum C."/>
            <person name="Ng V."/>
            <person name="Clum A."/>
            <person name="Ohm R."/>
            <person name="Martin F."/>
            <person name="Silar P."/>
            <person name="Natvig D."/>
            <person name="Lalanne C."/>
            <person name="Gautier V."/>
            <person name="Ament-Velasquez S.L."/>
            <person name="Kruys A."/>
            <person name="Hutchinson M.I."/>
            <person name="Powell A.J."/>
            <person name="Barry K."/>
            <person name="Miller A.N."/>
            <person name="Grigoriev I.V."/>
            <person name="Debuchy R."/>
            <person name="Gladieux P."/>
            <person name="Thoren M.H."/>
            <person name="Johannesson H."/>
        </authorList>
    </citation>
    <scope>NUCLEOTIDE SEQUENCE</scope>
    <source>
        <strain evidence="3">CBS 315.58</strain>
    </source>
</reference>
<keyword evidence="4" id="KW-1185">Reference proteome</keyword>
<dbReference type="InterPro" id="IPR005627">
    <property type="entry name" value="CutC-like"/>
</dbReference>
<reference evidence="3" key="1">
    <citation type="journal article" date="2023" name="Mol. Phylogenet. Evol.">
        <title>Genome-scale phylogeny and comparative genomics of the fungal order Sordariales.</title>
        <authorList>
            <person name="Hensen N."/>
            <person name="Bonometti L."/>
            <person name="Westerberg I."/>
            <person name="Brannstrom I.O."/>
            <person name="Guillou S."/>
            <person name="Cros-Aarteil S."/>
            <person name="Calhoun S."/>
            <person name="Haridas S."/>
            <person name="Kuo A."/>
            <person name="Mondo S."/>
            <person name="Pangilinan J."/>
            <person name="Riley R."/>
            <person name="LaButti K."/>
            <person name="Andreopoulos B."/>
            <person name="Lipzen A."/>
            <person name="Chen C."/>
            <person name="Yan M."/>
            <person name="Daum C."/>
            <person name="Ng V."/>
            <person name="Clum A."/>
            <person name="Steindorff A."/>
            <person name="Ohm R.A."/>
            <person name="Martin F."/>
            <person name="Silar P."/>
            <person name="Natvig D.O."/>
            <person name="Lalanne C."/>
            <person name="Gautier V."/>
            <person name="Ament-Velasquez S.L."/>
            <person name="Kruys A."/>
            <person name="Hutchinson M.I."/>
            <person name="Powell A.J."/>
            <person name="Barry K."/>
            <person name="Miller A.N."/>
            <person name="Grigoriev I.V."/>
            <person name="Debuchy R."/>
            <person name="Gladieux P."/>
            <person name="Hiltunen Thoren M."/>
            <person name="Johannesson H."/>
        </authorList>
    </citation>
    <scope>NUCLEOTIDE SEQUENCE</scope>
    <source>
        <strain evidence="3">CBS 315.58</strain>
    </source>
</reference>
<dbReference type="GO" id="GO:0005507">
    <property type="term" value="F:copper ion binding"/>
    <property type="evidence" value="ECO:0007669"/>
    <property type="project" value="TreeGrafter"/>
</dbReference>
<dbReference type="SUPFAM" id="SSF110395">
    <property type="entry name" value="CutC-like"/>
    <property type="match status" value="1"/>
</dbReference>
<evidence type="ECO:0000256" key="2">
    <source>
        <dbReference type="ARBA" id="ARBA00019014"/>
    </source>
</evidence>
<evidence type="ECO:0000313" key="3">
    <source>
        <dbReference type="EMBL" id="KAK4196202.1"/>
    </source>
</evidence>
<dbReference type="PANTHER" id="PTHR12598">
    <property type="entry name" value="COPPER HOMEOSTASIS PROTEIN CUTC"/>
    <property type="match status" value="1"/>
</dbReference>
<protein>
    <recommendedName>
        <fullName evidence="2">Copper homeostasis protein cutC homolog</fullName>
    </recommendedName>
</protein>
<comment type="caution">
    <text evidence="3">The sequence shown here is derived from an EMBL/GenBank/DDBJ whole genome shotgun (WGS) entry which is preliminary data.</text>
</comment>
<organism evidence="3 4">
    <name type="scientific">Triangularia verruculosa</name>
    <dbReference type="NCBI Taxonomy" id="2587418"/>
    <lineage>
        <taxon>Eukaryota</taxon>
        <taxon>Fungi</taxon>
        <taxon>Dikarya</taxon>
        <taxon>Ascomycota</taxon>
        <taxon>Pezizomycotina</taxon>
        <taxon>Sordariomycetes</taxon>
        <taxon>Sordariomycetidae</taxon>
        <taxon>Sordariales</taxon>
        <taxon>Podosporaceae</taxon>
        <taxon>Triangularia</taxon>
    </lineage>
</organism>
<proteinExistence type="inferred from homology"/>
<gene>
    <name evidence="3" type="ORF">QBC40DRAFT_234787</name>
</gene>
<dbReference type="Gene3D" id="3.20.20.380">
    <property type="entry name" value="Copper homeostasis (CutC) domain"/>
    <property type="match status" value="1"/>
</dbReference>
<dbReference type="AlphaFoldDB" id="A0AAN6XCQ5"/>
<comment type="similarity">
    <text evidence="1">Belongs to the CutC family.</text>
</comment>
<name>A0AAN6XCQ5_9PEZI</name>
<dbReference type="PANTHER" id="PTHR12598:SF0">
    <property type="entry name" value="COPPER HOMEOSTASIS PROTEIN CUTC HOMOLOG"/>
    <property type="match status" value="1"/>
</dbReference>
<accession>A0AAN6XCQ5</accession>
<evidence type="ECO:0000256" key="1">
    <source>
        <dbReference type="ARBA" id="ARBA00007768"/>
    </source>
</evidence>
<dbReference type="InterPro" id="IPR036822">
    <property type="entry name" value="CutC-like_dom_sf"/>
</dbReference>
<evidence type="ECO:0000313" key="4">
    <source>
        <dbReference type="Proteomes" id="UP001303160"/>
    </source>
</evidence>
<dbReference type="Pfam" id="PF03932">
    <property type="entry name" value="CutC"/>
    <property type="match status" value="1"/>
</dbReference>
<dbReference type="EMBL" id="MU863990">
    <property type="protein sequence ID" value="KAK4196202.1"/>
    <property type="molecule type" value="Genomic_DNA"/>
</dbReference>
<dbReference type="Proteomes" id="UP001303160">
    <property type="component" value="Unassembled WGS sequence"/>
</dbReference>